<keyword evidence="3" id="KW-1185">Reference proteome</keyword>
<dbReference type="InterPro" id="IPR002491">
    <property type="entry name" value="ABC_transptr_periplasmic_BD"/>
</dbReference>
<evidence type="ECO:0000259" key="1">
    <source>
        <dbReference type="PROSITE" id="PS50983"/>
    </source>
</evidence>
<dbReference type="Pfam" id="PF01497">
    <property type="entry name" value="Peripla_BP_2"/>
    <property type="match status" value="1"/>
</dbReference>
<comment type="caution">
    <text evidence="2">The sequence shown here is derived from an EMBL/GenBank/DDBJ whole genome shotgun (WGS) entry which is preliminary data.</text>
</comment>
<reference evidence="2 3" key="1">
    <citation type="journal article" date="2013" name="Genome Announc.">
        <title>Genome Sequence of the Pyrene- and Fluoranthene-Degrading Bacterium Cycloclasticus sp. Strain PY97M.</title>
        <authorList>
            <person name="Cui Z."/>
            <person name="Xu G."/>
            <person name="Li Q."/>
            <person name="Gao W."/>
            <person name="Zheng L."/>
        </authorList>
    </citation>
    <scope>NUCLEOTIDE SEQUENCE [LARGE SCALE GENOMIC DNA]</scope>
    <source>
        <strain evidence="2 3">PY97M</strain>
    </source>
</reference>
<evidence type="ECO:0000313" key="3">
    <source>
        <dbReference type="Proteomes" id="UP000015462"/>
    </source>
</evidence>
<proteinExistence type="predicted"/>
<dbReference type="InterPro" id="IPR050902">
    <property type="entry name" value="ABC_Transporter_SBP"/>
</dbReference>
<dbReference type="AlphaFoldDB" id="A0AB33Z0D5"/>
<protein>
    <submittedName>
        <fullName evidence="2">Cobalamin/Fe3+-siderophore ABC transporter substrate-binding protein</fullName>
    </submittedName>
</protein>
<dbReference type="SUPFAM" id="SSF53807">
    <property type="entry name" value="Helical backbone' metal receptor"/>
    <property type="match status" value="1"/>
</dbReference>
<feature type="domain" description="Fe/B12 periplasmic-binding" evidence="1">
    <location>
        <begin position="28"/>
        <end position="282"/>
    </location>
</feature>
<dbReference type="PANTHER" id="PTHR30535">
    <property type="entry name" value="VITAMIN B12-BINDING PROTEIN"/>
    <property type="match status" value="1"/>
</dbReference>
<accession>A0AB33Z0D5</accession>
<dbReference type="Proteomes" id="UP000015462">
    <property type="component" value="Unassembled WGS sequence"/>
</dbReference>
<dbReference type="PANTHER" id="PTHR30535:SF34">
    <property type="entry name" value="MOLYBDATE-BINDING PROTEIN MOLA"/>
    <property type="match status" value="1"/>
</dbReference>
<dbReference type="EMBL" id="ASHL01000007">
    <property type="protein sequence ID" value="EPD12648.1"/>
    <property type="molecule type" value="Genomic_DNA"/>
</dbReference>
<gene>
    <name evidence="2" type="ORF">L196_08584</name>
</gene>
<dbReference type="PROSITE" id="PS50983">
    <property type="entry name" value="FE_B12_PBP"/>
    <property type="match status" value="1"/>
</dbReference>
<sequence>MQLKQTQRLIAFFISLLISVNVLAKPQRIVSLNLCADQLLMALLLPPERLIAITPLAANPEASYLYQKAAQYHQHSSRIEEIMALKPDLIVAGEFTAQPTNQLLEELGYKVIKLGLPINSDGIFQQVRFLGQQIGEPARAEALILAMRKQLANIIGAQDNRSQRAAVYYANGFTAGQQTIVNEILTMTGLRNIAAELNLDFVAPLSLESLLASKPDILLLGRSNNNTNSLAHQILQHQAIQRYAALKQVKRITIPDRYWSCAGPSSFAAASYLQQQLLAQPL</sequence>
<dbReference type="Gene3D" id="3.40.50.1980">
    <property type="entry name" value="Nitrogenase molybdenum iron protein domain"/>
    <property type="match status" value="2"/>
</dbReference>
<dbReference type="RefSeq" id="WP_016390665.1">
    <property type="nucleotide sequence ID" value="NZ_KE646809.1"/>
</dbReference>
<organism evidence="2 3">
    <name type="scientific">Cycloclasticus pugetii</name>
    <dbReference type="NCBI Taxonomy" id="34068"/>
    <lineage>
        <taxon>Bacteria</taxon>
        <taxon>Pseudomonadati</taxon>
        <taxon>Pseudomonadota</taxon>
        <taxon>Gammaproteobacteria</taxon>
        <taxon>Thiotrichales</taxon>
        <taxon>Piscirickettsiaceae</taxon>
        <taxon>Cycloclasticus</taxon>
    </lineage>
</organism>
<evidence type="ECO:0000313" key="2">
    <source>
        <dbReference type="EMBL" id="EPD12648.1"/>
    </source>
</evidence>
<name>A0AB33Z0D5_9GAMM</name>